<evidence type="ECO:0000313" key="2">
    <source>
        <dbReference type="Proteomes" id="UP000002274"/>
    </source>
</evidence>
<sequence length="79" mass="9203">MSVYTDCPIRFLGDTLTILISFTMKFTFESQSEIYYMLKALNETHTAIENGHVGLINDQTRKEFDSLRDKFQDFVLSNL</sequence>
<name>A2CDD6_PROM3</name>
<protein>
    <submittedName>
        <fullName evidence="1">Uncharacterized protein</fullName>
    </submittedName>
</protein>
<accession>A2CDD6</accession>
<dbReference type="Proteomes" id="UP000002274">
    <property type="component" value="Chromosome"/>
</dbReference>
<dbReference type="HOGENOM" id="CLU_196787_0_0_3"/>
<reference evidence="1 2" key="1">
    <citation type="journal article" date="2007" name="PLoS Genet.">
        <title>Patterns and implications of gene gain and loss in the evolution of Prochlorococcus.</title>
        <authorList>
            <person name="Kettler G.C."/>
            <person name="Martiny A.C."/>
            <person name="Huang K."/>
            <person name="Zucker J."/>
            <person name="Coleman M.L."/>
            <person name="Rodrigue S."/>
            <person name="Chen F."/>
            <person name="Lapidus A."/>
            <person name="Ferriera S."/>
            <person name="Johnson J."/>
            <person name="Steglich C."/>
            <person name="Church G.M."/>
            <person name="Richardson P."/>
            <person name="Chisholm S.W."/>
        </authorList>
    </citation>
    <scope>NUCLEOTIDE SEQUENCE [LARGE SCALE GENOMIC DNA]</scope>
    <source>
        <strain evidence="1 2">MIT 9303</strain>
    </source>
</reference>
<evidence type="ECO:0000313" key="1">
    <source>
        <dbReference type="EMBL" id="ABM79496.1"/>
    </source>
</evidence>
<gene>
    <name evidence="1" type="ordered locus">P9303_27661</name>
</gene>
<dbReference type="EMBL" id="CP000554">
    <property type="protein sequence ID" value="ABM79496.1"/>
    <property type="molecule type" value="Genomic_DNA"/>
</dbReference>
<dbReference type="BioCyc" id="PMAR59922:G1G80-2425-MONOMER"/>
<dbReference type="KEGG" id="pmf:P9303_27661"/>
<organism evidence="1 2">
    <name type="scientific">Prochlorococcus marinus (strain MIT 9303)</name>
    <dbReference type="NCBI Taxonomy" id="59922"/>
    <lineage>
        <taxon>Bacteria</taxon>
        <taxon>Bacillati</taxon>
        <taxon>Cyanobacteriota</taxon>
        <taxon>Cyanophyceae</taxon>
        <taxon>Synechococcales</taxon>
        <taxon>Prochlorococcaceae</taxon>
        <taxon>Prochlorococcus</taxon>
    </lineage>
</organism>
<proteinExistence type="predicted"/>
<dbReference type="AlphaFoldDB" id="A2CDD6"/>